<feature type="compositionally biased region" description="Basic and acidic residues" evidence="1">
    <location>
        <begin position="430"/>
        <end position="445"/>
    </location>
</feature>
<feature type="compositionally biased region" description="Basic and acidic residues" evidence="1">
    <location>
        <begin position="756"/>
        <end position="765"/>
    </location>
</feature>
<feature type="compositionally biased region" description="Basic and acidic residues" evidence="1">
    <location>
        <begin position="63"/>
        <end position="79"/>
    </location>
</feature>
<evidence type="ECO:0008006" key="3">
    <source>
        <dbReference type="Google" id="ProtNLM"/>
    </source>
</evidence>
<organism evidence="2">
    <name type="scientific">Menopon gallinae</name>
    <name type="common">poultry shaft louse</name>
    <dbReference type="NCBI Taxonomy" id="328185"/>
    <lineage>
        <taxon>Eukaryota</taxon>
        <taxon>Metazoa</taxon>
        <taxon>Ecdysozoa</taxon>
        <taxon>Arthropoda</taxon>
        <taxon>Hexapoda</taxon>
        <taxon>Insecta</taxon>
        <taxon>Pterygota</taxon>
        <taxon>Neoptera</taxon>
        <taxon>Paraneoptera</taxon>
        <taxon>Psocodea</taxon>
        <taxon>Troctomorpha</taxon>
        <taxon>Phthiraptera</taxon>
        <taxon>Amblycera</taxon>
        <taxon>Menoponidae</taxon>
        <taxon>Menopon</taxon>
    </lineage>
</organism>
<feature type="compositionally biased region" description="Acidic residues" evidence="1">
    <location>
        <begin position="746"/>
        <end position="755"/>
    </location>
</feature>
<feature type="compositionally biased region" description="Basic and acidic residues" evidence="1">
    <location>
        <begin position="374"/>
        <end position="397"/>
    </location>
</feature>
<proteinExistence type="predicted"/>
<feature type="compositionally biased region" description="Basic and acidic residues" evidence="1">
    <location>
        <begin position="173"/>
        <end position="188"/>
    </location>
</feature>
<feature type="compositionally biased region" description="Polar residues" evidence="1">
    <location>
        <begin position="339"/>
        <end position="354"/>
    </location>
</feature>
<gene>
    <name evidence="2" type="ORF">PYX00_001896</name>
</gene>
<feature type="compositionally biased region" description="Basic and acidic residues" evidence="1">
    <location>
        <begin position="869"/>
        <end position="903"/>
    </location>
</feature>
<dbReference type="EMBL" id="JARGDH010000001">
    <property type="protein sequence ID" value="KAL0280671.1"/>
    <property type="molecule type" value="Genomic_DNA"/>
</dbReference>
<comment type="caution">
    <text evidence="2">The sequence shown here is derived from an EMBL/GenBank/DDBJ whole genome shotgun (WGS) entry which is preliminary data.</text>
</comment>
<name>A0AAW2IFI6_9NEOP</name>
<sequence length="910" mass="103733">MVMVANKRSRRQMDIDLQLFLGSNTKTFTSWLHTVLQKLQEVTVANFDMKKELAGGKSGKSPNSDDERKESKSSDEKSKSGKKHTKKHKDGKKLKKSKHKMKDKEKSKSVEKKQRSESLGSSKEKKLETGEDALVSCHTANNSSQENNKKDIEGNSLKLDNSSGTGAFGSTENIDRFKHFRGDQDDSSSKSSSASHFTDEPISTKIGENYREVSENKSHEQNKYTDVVEVIEDEFNIEPLQPNEIWDHENSEDLGDKIMESKNNESQAASKMTIKAPTRELLKEHDKIHSEAEETISKERKRSVQDSEESLSPEEIRKQLLLSRAKKKLEQSKIPGRMKSNSPDIEVVENSSGGRNEEKFSSHRTPSSTKRQSQRREYSEGRERPDGDKSTSQREGRANSPISFKHKSDDSHSGSRNDQRKNVISISKSLEMEKNLGVKNEESKKSKTKTNSSPRRKPVPSRVVTIPEPEAPEIPSIVKVKPREYVPKDKQANKVLILKAVADAEKSIATVHNRNDGDVEVKKTEALFTKNLRGKRYEKLAVTLSNVQGGVTDRDRAKRMVSVDSENTNALDRRTESLKDSELSQGFRSVPELTLKNISSKSEDQFISSKTSAMEKNDKYIHCWLEGVEKAVKDDEIVNPSEIDDFHRHFSDEGKEGDDASLVDEERKRKKMKSDDDRPSGEETSKSRKTVEKASTNAKTNSEEGPQIVVTLDGLTSKAIKDIILRNRDAPNGPLLATGRKTDKNNDEEEDDEEESAKFRHKGLDSAKNAGTSRHSDSESRERGFEKISERFGRINKTNEIHEYKEKYYEFERERYEKKYLKYQGTEKEKHYEKLKDKYASAGESKNKKLIAKLSEKFGKVDREFENKKRKYSDDDARYSYSSRRVDRPADRDGKYRKIERNTVRSGFSQ</sequence>
<reference evidence="2" key="1">
    <citation type="journal article" date="2024" name="Gigascience">
        <title>Chromosome-level genome of the poultry shaft louse Menopon gallinae provides insight into the host-switching and adaptive evolution of parasitic lice.</title>
        <authorList>
            <person name="Xu Y."/>
            <person name="Ma L."/>
            <person name="Liu S."/>
            <person name="Liang Y."/>
            <person name="Liu Q."/>
            <person name="He Z."/>
            <person name="Tian L."/>
            <person name="Duan Y."/>
            <person name="Cai W."/>
            <person name="Li H."/>
            <person name="Song F."/>
        </authorList>
    </citation>
    <scope>NUCLEOTIDE SEQUENCE</scope>
    <source>
        <strain evidence="2">Cailab_2023a</strain>
    </source>
</reference>
<feature type="compositionally biased region" description="Basic and acidic residues" evidence="1">
    <location>
        <begin position="208"/>
        <end position="221"/>
    </location>
</feature>
<feature type="region of interest" description="Disordered" evidence="1">
    <location>
        <begin position="726"/>
        <end position="786"/>
    </location>
</feature>
<feature type="region of interest" description="Disordered" evidence="1">
    <location>
        <begin position="646"/>
        <end position="709"/>
    </location>
</feature>
<feature type="compositionally biased region" description="Polar residues" evidence="1">
    <location>
        <begin position="158"/>
        <end position="172"/>
    </location>
</feature>
<feature type="compositionally biased region" description="Basic and acidic residues" evidence="1">
    <location>
        <begin position="673"/>
        <end position="692"/>
    </location>
</feature>
<feature type="compositionally biased region" description="Basic and acidic residues" evidence="1">
    <location>
        <begin position="646"/>
        <end position="658"/>
    </location>
</feature>
<feature type="compositionally biased region" description="Basic and acidic residues" evidence="1">
    <location>
        <begin position="277"/>
        <end position="305"/>
    </location>
</feature>
<feature type="compositionally biased region" description="Basic residues" evidence="1">
    <location>
        <begin position="80"/>
        <end position="101"/>
    </location>
</feature>
<feature type="compositionally biased region" description="Polar residues" evidence="1">
    <location>
        <begin position="693"/>
        <end position="704"/>
    </location>
</feature>
<feature type="region of interest" description="Disordered" evidence="1">
    <location>
        <begin position="261"/>
        <end position="467"/>
    </location>
</feature>
<dbReference type="AlphaFoldDB" id="A0AAW2IFI6"/>
<feature type="compositionally biased region" description="Basic and acidic residues" evidence="1">
    <location>
        <begin position="102"/>
        <end position="129"/>
    </location>
</feature>
<feature type="compositionally biased region" description="Basic and acidic residues" evidence="1">
    <location>
        <begin position="406"/>
        <end position="421"/>
    </location>
</feature>
<feature type="compositionally biased region" description="Basic and acidic residues" evidence="1">
    <location>
        <begin position="774"/>
        <end position="786"/>
    </location>
</feature>
<protein>
    <recommendedName>
        <fullName evidence="3">Zinc finger CCCH domain-containing protein 14</fullName>
    </recommendedName>
</protein>
<feature type="region of interest" description="Disordered" evidence="1">
    <location>
        <begin position="869"/>
        <end position="910"/>
    </location>
</feature>
<evidence type="ECO:0000313" key="2">
    <source>
        <dbReference type="EMBL" id="KAL0280671.1"/>
    </source>
</evidence>
<evidence type="ECO:0000256" key="1">
    <source>
        <dbReference type="SAM" id="MobiDB-lite"/>
    </source>
</evidence>
<accession>A0AAW2IFI6</accession>
<feature type="region of interest" description="Disordered" evidence="1">
    <location>
        <begin position="51"/>
        <end position="221"/>
    </location>
</feature>